<evidence type="ECO:0000259" key="13">
    <source>
        <dbReference type="Pfam" id="PF25467"/>
    </source>
</evidence>
<dbReference type="InterPro" id="IPR057570">
    <property type="entry name" value="NOL9_C"/>
</dbReference>
<evidence type="ECO:0000256" key="2">
    <source>
        <dbReference type="ARBA" id="ARBA00011003"/>
    </source>
</evidence>
<reference evidence="14 15" key="1">
    <citation type="journal article" date="2019" name="Proc. Natl. Acad. Sci. U.S.A.">
        <title>Regulatory changes in pterin and carotenoid genes underlie balanced color polymorphisms in the wall lizard.</title>
        <authorList>
            <person name="Andrade P."/>
            <person name="Pinho C."/>
            <person name="Perez I de Lanuza G."/>
            <person name="Afonso S."/>
            <person name="Brejcha J."/>
            <person name="Rubin C.J."/>
            <person name="Wallerman O."/>
            <person name="Pereira P."/>
            <person name="Sabatino S.J."/>
            <person name="Bellati A."/>
            <person name="Pellitteri-Rosa D."/>
            <person name="Bosakova Z."/>
            <person name="Bunikis I."/>
            <person name="Carretero M.A."/>
            <person name="Feiner N."/>
            <person name="Marsik P."/>
            <person name="Pauperio F."/>
            <person name="Salvi D."/>
            <person name="Soler L."/>
            <person name="While G.M."/>
            <person name="Uller T."/>
            <person name="Font E."/>
            <person name="Andersson L."/>
            <person name="Carneiro M."/>
        </authorList>
    </citation>
    <scope>NUCLEOTIDE SEQUENCE</scope>
</reference>
<keyword evidence="6" id="KW-0418">Kinase</keyword>
<dbReference type="Ensembl" id="ENSPMRT00000020169.1">
    <property type="protein sequence ID" value="ENSPMRP00000018993.1"/>
    <property type="gene ID" value="ENSPMRG00000012408.1"/>
</dbReference>
<evidence type="ECO:0000256" key="8">
    <source>
        <dbReference type="ARBA" id="ARBA00023242"/>
    </source>
</evidence>
<dbReference type="OMA" id="YFGETSC"/>
<proteinExistence type="inferred from homology"/>
<evidence type="ECO:0000259" key="11">
    <source>
        <dbReference type="Pfam" id="PF16575"/>
    </source>
</evidence>
<evidence type="ECO:0000256" key="6">
    <source>
        <dbReference type="ARBA" id="ARBA00022777"/>
    </source>
</evidence>
<dbReference type="InterPro" id="IPR057573">
    <property type="entry name" value="NOL9_N"/>
</dbReference>
<evidence type="ECO:0000256" key="1">
    <source>
        <dbReference type="ARBA" id="ARBA00004604"/>
    </source>
</evidence>
<dbReference type="GO" id="GO:0005730">
    <property type="term" value="C:nucleolus"/>
    <property type="evidence" value="ECO:0007669"/>
    <property type="project" value="UniProtKB-SubCell"/>
</dbReference>
<comment type="subcellular location">
    <subcellularLocation>
        <location evidence="1">Nucleus</location>
        <location evidence="1">Nucleolus</location>
    </subcellularLocation>
</comment>
<keyword evidence="5" id="KW-0547">Nucleotide-binding</keyword>
<comment type="similarity">
    <text evidence="2">Belongs to the Clp1 family. NOL9/GRC3 subfamily.</text>
</comment>
<feature type="domain" description="Clp1 P-loop" evidence="11">
    <location>
        <begin position="271"/>
        <end position="401"/>
    </location>
</feature>
<dbReference type="InterPro" id="IPR045116">
    <property type="entry name" value="Clp1/Grc3"/>
</dbReference>
<evidence type="ECO:0000256" key="10">
    <source>
        <dbReference type="SAM" id="MobiDB-lite"/>
    </source>
</evidence>
<evidence type="ECO:0000313" key="14">
    <source>
        <dbReference type="Ensembl" id="ENSPMRP00000018993.1"/>
    </source>
</evidence>
<evidence type="ECO:0000256" key="9">
    <source>
        <dbReference type="ARBA" id="ARBA00071212"/>
    </source>
</evidence>
<gene>
    <name evidence="14" type="primary">NOL9</name>
</gene>
<organism evidence="14 15">
    <name type="scientific">Podarcis muralis</name>
    <name type="common">Wall lizard</name>
    <name type="synonym">Lacerta muralis</name>
    <dbReference type="NCBI Taxonomy" id="64176"/>
    <lineage>
        <taxon>Eukaryota</taxon>
        <taxon>Metazoa</taxon>
        <taxon>Chordata</taxon>
        <taxon>Craniata</taxon>
        <taxon>Vertebrata</taxon>
        <taxon>Euteleostomi</taxon>
        <taxon>Lepidosauria</taxon>
        <taxon>Squamata</taxon>
        <taxon>Bifurcata</taxon>
        <taxon>Unidentata</taxon>
        <taxon>Episquamata</taxon>
        <taxon>Laterata</taxon>
        <taxon>Lacertibaenia</taxon>
        <taxon>Lacertidae</taxon>
        <taxon>Podarcis</taxon>
    </lineage>
</organism>
<feature type="domain" description="NOL9 C-terminal" evidence="13">
    <location>
        <begin position="508"/>
        <end position="609"/>
    </location>
</feature>
<keyword evidence="8" id="KW-0539">Nucleus</keyword>
<dbReference type="Pfam" id="PF16575">
    <property type="entry name" value="CLP1_P"/>
    <property type="match status" value="1"/>
</dbReference>
<evidence type="ECO:0000256" key="4">
    <source>
        <dbReference type="ARBA" id="ARBA00022679"/>
    </source>
</evidence>
<evidence type="ECO:0000256" key="5">
    <source>
        <dbReference type="ARBA" id="ARBA00022741"/>
    </source>
</evidence>
<dbReference type="GO" id="GO:0005524">
    <property type="term" value="F:ATP binding"/>
    <property type="evidence" value="ECO:0007669"/>
    <property type="project" value="UniProtKB-KW"/>
</dbReference>
<protein>
    <recommendedName>
        <fullName evidence="9">Polynucleotide 5'-hydroxyl-kinase NOL9</fullName>
    </recommendedName>
</protein>
<evidence type="ECO:0000256" key="3">
    <source>
        <dbReference type="ARBA" id="ARBA00022552"/>
    </source>
</evidence>
<feature type="compositionally biased region" description="Basic residues" evidence="10">
    <location>
        <begin position="13"/>
        <end position="24"/>
    </location>
</feature>
<dbReference type="PANTHER" id="PTHR12755:SF3">
    <property type="entry name" value="POLYNUCLEOTIDE 5'-HYDROXYL-KINASE NOL9"/>
    <property type="match status" value="1"/>
</dbReference>
<dbReference type="PANTHER" id="PTHR12755">
    <property type="entry name" value="CLEAVAGE/POLYADENYLATION FACTOR IA SUBUNIT CLP1P"/>
    <property type="match status" value="1"/>
</dbReference>
<dbReference type="AlphaFoldDB" id="A0A670J3C2"/>
<feature type="domain" description="NOL9 N-terminal" evidence="12">
    <location>
        <begin position="81"/>
        <end position="229"/>
    </location>
</feature>
<keyword evidence="4" id="KW-0808">Transferase</keyword>
<name>A0A670J3C2_PODMU</name>
<dbReference type="GO" id="GO:0000448">
    <property type="term" value="P:cleavage in ITS2 between 5.8S rRNA and LSU-rRNA of tricistronic rRNA transcript (SSU-rRNA, 5.8S rRNA, LSU-rRNA)"/>
    <property type="evidence" value="ECO:0007669"/>
    <property type="project" value="TreeGrafter"/>
</dbReference>
<sequence>MANRRLNPASLLRRQRSRRRRRKAALQSPPAPPEKKARGGPDALQRYAREFARGLLSARPSQPPPTDEGASAEGEMLTAVEAKEGRAFLLLPQGQALTFTGKCSLMCLYGSVRVFGFNIVPDQPPYHLFSPYSHCALTIEAVAYKEPEKSGKEMKAEAKSILRAHLVPRDARCKLMKDFIPQCSMILLERLDTPATRFIHSYSNFSHIFKAKRQKAPSFTPEDTVLASVGAGKQDPRNGLLMSESTLSAVEELVQACQDEDEGCPIVLVCGPKSVGKSTFNRYLINILLNSLPCIEFLDCDLGQPEFTPPGCVSLINVTEPLLGPPFTHQRTPRKMVYFGATSCEQDTERYIDTLKYVFSAYERDVPLVINTMGWVKGAGLLLLIDIIRLLAPSHIVQISVEDFRDMPQLSPEYIHCTAGLHTRGKALFRRKSLNGMEDSGQQGLAQAGSHPPHPGHQLLCVQPKFPGAGNAGTGRTHSSVLRDMAILAYLGQLQPPDVESVFPLHSLIPYQVPFNAVALRVIHTEVAPAHILYSVNASWVGLCQVPDQVPCNADGPVLLTHTPICNCLGFGIVRGVDTDKKLYHILTPVAPQNLRFVNCLLIGSIPIPNCIFLNQVGIEGEIPYVTSEYNYDISGTDQLRRHGMFSGDLPQETSYNFHG</sequence>
<dbReference type="Proteomes" id="UP000472272">
    <property type="component" value="Chromosome 8"/>
</dbReference>
<evidence type="ECO:0000259" key="12">
    <source>
        <dbReference type="Pfam" id="PF24419"/>
    </source>
</evidence>
<dbReference type="GO" id="GO:0045111">
    <property type="term" value="C:intermediate filament cytoskeleton"/>
    <property type="evidence" value="ECO:0007669"/>
    <property type="project" value="Ensembl"/>
</dbReference>
<dbReference type="InterPro" id="IPR032319">
    <property type="entry name" value="CLP1_P"/>
</dbReference>
<dbReference type="Pfam" id="PF25467">
    <property type="entry name" value="NOL9_C"/>
    <property type="match status" value="1"/>
</dbReference>
<keyword evidence="7" id="KW-0067">ATP-binding</keyword>
<evidence type="ECO:0000313" key="15">
    <source>
        <dbReference type="Proteomes" id="UP000472272"/>
    </source>
</evidence>
<reference evidence="14" key="3">
    <citation type="submission" date="2025-09" db="UniProtKB">
        <authorList>
            <consortium name="Ensembl"/>
        </authorList>
    </citation>
    <scope>IDENTIFICATION</scope>
</reference>
<keyword evidence="3" id="KW-0698">rRNA processing</keyword>
<evidence type="ECO:0000256" key="7">
    <source>
        <dbReference type="ARBA" id="ARBA00022840"/>
    </source>
</evidence>
<reference evidence="14" key="2">
    <citation type="submission" date="2025-08" db="UniProtKB">
        <authorList>
            <consortium name="Ensembl"/>
        </authorList>
    </citation>
    <scope>IDENTIFICATION</scope>
</reference>
<dbReference type="GeneTree" id="ENSGT00940000153668"/>
<keyword evidence="15" id="KW-1185">Reference proteome</keyword>
<dbReference type="Gene3D" id="3.40.50.300">
    <property type="entry name" value="P-loop containing nucleotide triphosphate hydrolases"/>
    <property type="match status" value="1"/>
</dbReference>
<dbReference type="GO" id="GO:0046404">
    <property type="term" value="F:ATP-dependent polydeoxyribonucleotide 5'-hydroxyl-kinase activity"/>
    <property type="evidence" value="ECO:0007669"/>
    <property type="project" value="Ensembl"/>
</dbReference>
<feature type="region of interest" description="Disordered" evidence="10">
    <location>
        <begin position="1"/>
        <end position="43"/>
    </location>
</feature>
<accession>A0A670J3C2</accession>
<dbReference type="Pfam" id="PF24419">
    <property type="entry name" value="Cupin_NOL9"/>
    <property type="match status" value="1"/>
</dbReference>
<dbReference type="InterPro" id="IPR027417">
    <property type="entry name" value="P-loop_NTPase"/>
</dbReference>